<protein>
    <submittedName>
        <fullName evidence="2">Uncharacterized protein</fullName>
    </submittedName>
</protein>
<dbReference type="EMBL" id="UGQC01000001">
    <property type="protein sequence ID" value="STY99505.1"/>
    <property type="molecule type" value="Genomic_DNA"/>
</dbReference>
<dbReference type="AlphaFoldDB" id="A0A378QF95"/>
<evidence type="ECO:0000313" key="3">
    <source>
        <dbReference type="Proteomes" id="UP000254107"/>
    </source>
</evidence>
<feature type="signal peptide" evidence="1">
    <location>
        <begin position="1"/>
        <end position="26"/>
    </location>
</feature>
<dbReference type="RefSeq" id="WP_115247382.1">
    <property type="nucleotide sequence ID" value="NZ_UGQC01000001.1"/>
</dbReference>
<sequence>MTIRIYKNILKTLVLTTVFFAVSANADEPKNDAFKQLENIRAEQLNNATNDNIESFYLLYGLAYDSDDIITNGKYLYHQILNLQNVTDEEKEIFSKNIRGSYPALPEVPEQLHSTVFCTLTQKECFKDFIKEHWQSLTNDNQKFITRYKLFLNKPPAVYLDKTYFPSYTYIALLRTQRLWHLELLQLNDKEKIRKELTRELSILKNQLKHSSDFLQKLRINWLIQNNLQVIIFSNRYLSINFDAINYLTTDEKSLELPLAYEFMFHKSLMEKQIEKMTFNDYKHIDTYNGIANYFVNQIGISEKSENEIGKYQITYQQEEYLIKINEEDNFTGFQLANSGMINYADYIQELNETNNIINITNYILTNDKKHLKDVFGLNDDKIELGDDEICILIPKPRRNETKNCVYL</sequence>
<proteinExistence type="predicted"/>
<keyword evidence="1" id="KW-0732">Signal</keyword>
<evidence type="ECO:0000313" key="2">
    <source>
        <dbReference type="EMBL" id="STY99505.1"/>
    </source>
</evidence>
<gene>
    <name evidence="2" type="ORF">NCTC7911_00881</name>
</gene>
<evidence type="ECO:0000256" key="1">
    <source>
        <dbReference type="SAM" id="SignalP"/>
    </source>
</evidence>
<feature type="chain" id="PRO_5016979938" evidence="1">
    <location>
        <begin position="27"/>
        <end position="408"/>
    </location>
</feature>
<accession>A0A378QF95</accession>
<name>A0A378QF95_MORLA</name>
<dbReference type="Proteomes" id="UP000254107">
    <property type="component" value="Unassembled WGS sequence"/>
</dbReference>
<organism evidence="2 3">
    <name type="scientific">Moraxella lacunata</name>
    <dbReference type="NCBI Taxonomy" id="477"/>
    <lineage>
        <taxon>Bacteria</taxon>
        <taxon>Pseudomonadati</taxon>
        <taxon>Pseudomonadota</taxon>
        <taxon>Gammaproteobacteria</taxon>
        <taxon>Moraxellales</taxon>
        <taxon>Moraxellaceae</taxon>
        <taxon>Moraxella</taxon>
    </lineage>
</organism>
<dbReference type="GeneID" id="302269518"/>
<keyword evidence="3" id="KW-1185">Reference proteome</keyword>
<reference evidence="2 3" key="1">
    <citation type="submission" date="2018-06" db="EMBL/GenBank/DDBJ databases">
        <authorList>
            <consortium name="Pathogen Informatics"/>
            <person name="Doyle S."/>
        </authorList>
    </citation>
    <scope>NUCLEOTIDE SEQUENCE [LARGE SCALE GENOMIC DNA]</scope>
    <source>
        <strain evidence="2 3">NCTC7911</strain>
    </source>
</reference>